<dbReference type="Proteomes" id="UP001603857">
    <property type="component" value="Unassembled WGS sequence"/>
</dbReference>
<dbReference type="AlphaFoldDB" id="A0ABD1NAS0"/>
<dbReference type="EMBL" id="JBGMDY010000002">
    <property type="protein sequence ID" value="KAL2345190.1"/>
    <property type="molecule type" value="Genomic_DNA"/>
</dbReference>
<proteinExistence type="predicted"/>
<evidence type="ECO:0000313" key="1">
    <source>
        <dbReference type="EMBL" id="KAL2345190.1"/>
    </source>
</evidence>
<organism evidence="1 2">
    <name type="scientific">Flemingia macrophylla</name>
    <dbReference type="NCBI Taxonomy" id="520843"/>
    <lineage>
        <taxon>Eukaryota</taxon>
        <taxon>Viridiplantae</taxon>
        <taxon>Streptophyta</taxon>
        <taxon>Embryophyta</taxon>
        <taxon>Tracheophyta</taxon>
        <taxon>Spermatophyta</taxon>
        <taxon>Magnoliopsida</taxon>
        <taxon>eudicotyledons</taxon>
        <taxon>Gunneridae</taxon>
        <taxon>Pentapetalae</taxon>
        <taxon>rosids</taxon>
        <taxon>fabids</taxon>
        <taxon>Fabales</taxon>
        <taxon>Fabaceae</taxon>
        <taxon>Papilionoideae</taxon>
        <taxon>50 kb inversion clade</taxon>
        <taxon>NPAAA clade</taxon>
        <taxon>indigoferoid/millettioid clade</taxon>
        <taxon>Phaseoleae</taxon>
        <taxon>Flemingia</taxon>
    </lineage>
</organism>
<gene>
    <name evidence="1" type="ORF">Fmac_006475</name>
</gene>
<name>A0ABD1NAS0_9FABA</name>
<protein>
    <submittedName>
        <fullName evidence="1">Uncharacterized protein</fullName>
    </submittedName>
</protein>
<sequence>MDKRLVKLASWFWVFRFPFYSPQELSLLVFFCCHSSITIICNLRNCAPGPMFVLLGNASLEN</sequence>
<accession>A0ABD1NAS0</accession>
<comment type="caution">
    <text evidence="1">The sequence shown here is derived from an EMBL/GenBank/DDBJ whole genome shotgun (WGS) entry which is preliminary data.</text>
</comment>
<reference evidence="1 2" key="1">
    <citation type="submission" date="2024-08" db="EMBL/GenBank/DDBJ databases">
        <title>Insights into the chromosomal genome structure of Flemingia macrophylla.</title>
        <authorList>
            <person name="Ding Y."/>
            <person name="Zhao Y."/>
            <person name="Bi W."/>
            <person name="Wu M."/>
            <person name="Zhao G."/>
            <person name="Gong Y."/>
            <person name="Li W."/>
            <person name="Zhang P."/>
        </authorList>
    </citation>
    <scope>NUCLEOTIDE SEQUENCE [LARGE SCALE GENOMIC DNA]</scope>
    <source>
        <strain evidence="1">DYQJB</strain>
        <tissue evidence="1">Leaf</tissue>
    </source>
</reference>
<keyword evidence="2" id="KW-1185">Reference proteome</keyword>
<evidence type="ECO:0000313" key="2">
    <source>
        <dbReference type="Proteomes" id="UP001603857"/>
    </source>
</evidence>